<protein>
    <submittedName>
        <fullName evidence="1">Uncharacterized protein</fullName>
    </submittedName>
</protein>
<reference evidence="1 2" key="1">
    <citation type="journal article" date="2011" name="PLoS Genet.">
        <title>Comparative genomic analysis of human fungal pathogens causing paracoccidioidomycosis.</title>
        <authorList>
            <person name="Desjardins C.A."/>
            <person name="Champion M.D."/>
            <person name="Holder J.W."/>
            <person name="Muszewska A."/>
            <person name="Goldberg J."/>
            <person name="Bailao A.M."/>
            <person name="Brigido M.M."/>
            <person name="Ferreira M.E."/>
            <person name="Garcia A.M."/>
            <person name="Grynberg M."/>
            <person name="Gujja S."/>
            <person name="Heiman D.I."/>
            <person name="Henn M.R."/>
            <person name="Kodira C.D."/>
            <person name="Leon-Narvaez H."/>
            <person name="Longo L.V."/>
            <person name="Ma L.J."/>
            <person name="Malavazi I."/>
            <person name="Matsuo A.L."/>
            <person name="Morais F.V."/>
            <person name="Pereira M."/>
            <person name="Rodriguez-Brito S."/>
            <person name="Sakthikumar S."/>
            <person name="Salem-Izacc S.M."/>
            <person name="Sykes S.M."/>
            <person name="Teixeira M.M."/>
            <person name="Vallejo M.C."/>
            <person name="Walter M.E."/>
            <person name="Yandava C."/>
            <person name="Young S."/>
            <person name="Zeng Q."/>
            <person name="Zucker J."/>
            <person name="Felipe M.S."/>
            <person name="Goldman G.H."/>
            <person name="Haas B.J."/>
            <person name="McEwen J.G."/>
            <person name="Nino-Vega G."/>
            <person name="Puccia R."/>
            <person name="San-Blas G."/>
            <person name="Soares C.M."/>
            <person name="Birren B.W."/>
            <person name="Cuomo C.A."/>
        </authorList>
    </citation>
    <scope>NUCLEOTIDE SEQUENCE [LARGE SCALE GENOMIC DNA]</scope>
    <source>
        <strain evidence="2">ATCC MYA-826 / Pb01</strain>
    </source>
</reference>
<accession>A0A0A2V527</accession>
<dbReference type="AlphaFoldDB" id="A0A0A2V527"/>
<proteinExistence type="predicted"/>
<dbReference type="EMBL" id="KN294001">
    <property type="protein sequence ID" value="KGQ01472.1"/>
    <property type="molecule type" value="Genomic_DNA"/>
</dbReference>
<dbReference type="GeneID" id="26970690"/>
<sequence length="127" mass="14459">MEFPEFVLVDCVMMLEVCEVEVERLVKDLFGIPVESVMGVRHLLLGKGVKLTSNTSDPEITLKGVRDESILRVFGHEVYRAVRASKMYRMELQEKKISVTECVSMIFTSKSDKRGLNQLMSGSERRS</sequence>
<dbReference type="Proteomes" id="UP000002059">
    <property type="component" value="Partially assembled WGS sequence"/>
</dbReference>
<dbReference type="OrthoDB" id="4246716at2759"/>
<dbReference type="HOGENOM" id="CLU_1971205_0_0_1"/>
<evidence type="ECO:0000313" key="2">
    <source>
        <dbReference type="Proteomes" id="UP000002059"/>
    </source>
</evidence>
<dbReference type="RefSeq" id="XP_015702993.1">
    <property type="nucleotide sequence ID" value="XM_015847401.1"/>
</dbReference>
<name>A0A0A2V527_PARBA</name>
<gene>
    <name evidence="1" type="ORF">PAAG_11822</name>
</gene>
<evidence type="ECO:0000313" key="1">
    <source>
        <dbReference type="EMBL" id="KGQ01472.1"/>
    </source>
</evidence>
<dbReference type="KEGG" id="pbl:PAAG_11822"/>
<keyword evidence="2" id="KW-1185">Reference proteome</keyword>
<dbReference type="VEuPathDB" id="FungiDB:PAAG_11822"/>
<organism evidence="1 2">
    <name type="scientific">Paracoccidioides lutzii (strain ATCC MYA-826 / Pb01)</name>
    <name type="common">Paracoccidioides brasiliensis</name>
    <dbReference type="NCBI Taxonomy" id="502779"/>
    <lineage>
        <taxon>Eukaryota</taxon>
        <taxon>Fungi</taxon>
        <taxon>Dikarya</taxon>
        <taxon>Ascomycota</taxon>
        <taxon>Pezizomycotina</taxon>
        <taxon>Eurotiomycetes</taxon>
        <taxon>Eurotiomycetidae</taxon>
        <taxon>Onygenales</taxon>
        <taxon>Ajellomycetaceae</taxon>
        <taxon>Paracoccidioides</taxon>
    </lineage>
</organism>